<reference evidence="12 13" key="1">
    <citation type="submission" date="2020-01" db="EMBL/GenBank/DDBJ databases">
        <authorList>
            <consortium name="DOE Joint Genome Institute"/>
            <person name="Haridas S."/>
            <person name="Albert R."/>
            <person name="Binder M."/>
            <person name="Bloem J."/>
            <person name="Labutti K."/>
            <person name="Salamov A."/>
            <person name="Andreopoulos B."/>
            <person name="Baker S.E."/>
            <person name="Barry K."/>
            <person name="Bills G."/>
            <person name="Bluhm B.H."/>
            <person name="Cannon C."/>
            <person name="Castanera R."/>
            <person name="Culley D.E."/>
            <person name="Daum C."/>
            <person name="Ezra D."/>
            <person name="Gonzalez J.B."/>
            <person name="Henrissat B."/>
            <person name="Kuo A."/>
            <person name="Liang C."/>
            <person name="Lipzen A."/>
            <person name="Lutzoni F."/>
            <person name="Magnuson J."/>
            <person name="Mondo S."/>
            <person name="Nolan M."/>
            <person name="Ohm R."/>
            <person name="Pangilinan J."/>
            <person name="Park H.-J.H."/>
            <person name="Ramirez L."/>
            <person name="Alfaro M."/>
            <person name="Sun H."/>
            <person name="Tritt A."/>
            <person name="Yoshinaga Y."/>
            <person name="Zwiers L.-H.L."/>
            <person name="Turgeon B.G."/>
            <person name="Goodwin S.B."/>
            <person name="Spatafora J.W."/>
            <person name="Crous P.W."/>
            <person name="Grigoriev I.V."/>
        </authorList>
    </citation>
    <scope>NUCLEOTIDE SEQUENCE [LARGE SCALE GENOMIC DNA]</scope>
    <source>
        <strain evidence="12 13">CBS 611.86</strain>
    </source>
</reference>
<evidence type="ECO:0000256" key="6">
    <source>
        <dbReference type="ARBA" id="ARBA00023295"/>
    </source>
</evidence>
<feature type="domain" description="Glycoside hydrolase family 5" evidence="10">
    <location>
        <begin position="51"/>
        <end position="316"/>
    </location>
</feature>
<organism evidence="12 13">
    <name type="scientific">Massariosphaeria phaeospora</name>
    <dbReference type="NCBI Taxonomy" id="100035"/>
    <lineage>
        <taxon>Eukaryota</taxon>
        <taxon>Fungi</taxon>
        <taxon>Dikarya</taxon>
        <taxon>Ascomycota</taxon>
        <taxon>Pezizomycotina</taxon>
        <taxon>Dothideomycetes</taxon>
        <taxon>Pleosporomycetidae</taxon>
        <taxon>Pleosporales</taxon>
        <taxon>Pleosporales incertae sedis</taxon>
        <taxon>Massariosphaeria</taxon>
    </lineage>
</organism>
<dbReference type="Pfam" id="PF00150">
    <property type="entry name" value="Cellulase"/>
    <property type="match status" value="1"/>
</dbReference>
<dbReference type="InterPro" id="IPR005102">
    <property type="entry name" value="Carbo-bd_X2"/>
</dbReference>
<dbReference type="SUPFAM" id="SSF81296">
    <property type="entry name" value="E set domains"/>
    <property type="match status" value="1"/>
</dbReference>
<keyword evidence="4" id="KW-0136">Cellulose degradation</keyword>
<dbReference type="InterPro" id="IPR050386">
    <property type="entry name" value="Glycosyl_hydrolase_5"/>
</dbReference>
<dbReference type="GO" id="GO:0009986">
    <property type="term" value="C:cell surface"/>
    <property type="evidence" value="ECO:0007669"/>
    <property type="project" value="TreeGrafter"/>
</dbReference>
<keyword evidence="13" id="KW-1185">Reference proteome</keyword>
<evidence type="ECO:0000256" key="2">
    <source>
        <dbReference type="ARBA" id="ARBA00022729"/>
    </source>
</evidence>
<sequence>MFATVFVFAVENAVARIVCEGTFDSIPAITFTAALHPGWNAGNTMDAIPDETAWGNPPLVNSTFAHVKNAGFNGVRLPVTWTHHMTGETPWTVDNQWLQRVSNVVDMITSNGLSVVINAHHDSWASFDLASPNANYTRYEEQFYRLWYQVGENLACKSSMVAFEPLNEPSGNTKKHAEELNKLHAIFLQAINDAGGFNSDRVVVLGGLGDNAVNLIQWLEIPENITNPYALTFHYYSPWDFTASAWGKTIWGSDADKAALEADFEAVRGNSSSSPIIVGEFGMEVRPSEPGARWKWFDHVVRTGHKNMFAMMLWDTSIHFVAGSPNPWEDPTALDILMNASQGVPNTLADSTEDGAASEQWSSATIFHRGGERGEPVADQSLPFIWNGNTLFSIESTVANAPRLLVLDEDYVLNDPNITFKDRYLSTLFQQFGPPGIKANLTLHFSSGAALQLPAIQWDTPQAGFTDFIVTPENVKTDLPIPFEYKGLDKLATVKARLYNSTYLIDEWTQWLGPLQQGRLTYQSHWDFNASHVMVKSSVLQAVLAAHGAAVLTFEFYPRMRANSVNFTLDVERPPPPPAFLAV</sequence>
<dbReference type="AlphaFoldDB" id="A0A7C8IBK2"/>
<dbReference type="GO" id="GO:0005576">
    <property type="term" value="C:extracellular region"/>
    <property type="evidence" value="ECO:0007669"/>
    <property type="project" value="TreeGrafter"/>
</dbReference>
<keyword evidence="5" id="KW-0119">Carbohydrate metabolism</keyword>
<evidence type="ECO:0000256" key="4">
    <source>
        <dbReference type="ARBA" id="ARBA00023001"/>
    </source>
</evidence>
<evidence type="ECO:0000256" key="5">
    <source>
        <dbReference type="ARBA" id="ARBA00023277"/>
    </source>
</evidence>
<dbReference type="OrthoDB" id="412536at2759"/>
<evidence type="ECO:0000256" key="1">
    <source>
        <dbReference type="ARBA" id="ARBA00005641"/>
    </source>
</evidence>
<keyword evidence="7" id="KW-0961">Cell wall biogenesis/degradation</keyword>
<keyword evidence="6 9" id="KW-0326">Glycosidase</keyword>
<evidence type="ECO:0000313" key="13">
    <source>
        <dbReference type="Proteomes" id="UP000481861"/>
    </source>
</evidence>
<keyword evidence="2" id="KW-0732">Signal</keyword>
<evidence type="ECO:0000256" key="8">
    <source>
        <dbReference type="ARBA" id="ARBA00023326"/>
    </source>
</evidence>
<evidence type="ECO:0000256" key="7">
    <source>
        <dbReference type="ARBA" id="ARBA00023316"/>
    </source>
</evidence>
<evidence type="ECO:0000259" key="10">
    <source>
        <dbReference type="Pfam" id="PF00150"/>
    </source>
</evidence>
<dbReference type="InterPro" id="IPR014756">
    <property type="entry name" value="Ig_E-set"/>
</dbReference>
<dbReference type="GO" id="GO:0005978">
    <property type="term" value="P:glycogen biosynthetic process"/>
    <property type="evidence" value="ECO:0007669"/>
    <property type="project" value="UniProtKB-UniPathway"/>
</dbReference>
<accession>A0A7C8IBK2</accession>
<dbReference type="GO" id="GO:0030245">
    <property type="term" value="P:cellulose catabolic process"/>
    <property type="evidence" value="ECO:0007669"/>
    <property type="project" value="UniProtKB-KW"/>
</dbReference>
<dbReference type="Pfam" id="PF03442">
    <property type="entry name" value="CBM_X2"/>
    <property type="match status" value="1"/>
</dbReference>
<dbReference type="PANTHER" id="PTHR31297:SF41">
    <property type="entry name" value="ENDOGLUCANASE, PUTATIVE (AFU_ORTHOLOGUE AFUA_5G01830)-RELATED"/>
    <property type="match status" value="1"/>
</dbReference>
<dbReference type="InterPro" id="IPR017853">
    <property type="entry name" value="GH"/>
</dbReference>
<dbReference type="InterPro" id="IPR013783">
    <property type="entry name" value="Ig-like_fold"/>
</dbReference>
<evidence type="ECO:0000259" key="11">
    <source>
        <dbReference type="Pfam" id="PF03442"/>
    </source>
</evidence>
<dbReference type="Proteomes" id="UP000481861">
    <property type="component" value="Unassembled WGS sequence"/>
</dbReference>
<name>A0A7C8IBK2_9PLEO</name>
<comment type="caution">
    <text evidence="12">The sequence shown here is derived from an EMBL/GenBank/DDBJ whole genome shotgun (WGS) entry which is preliminary data.</text>
</comment>
<dbReference type="Gene3D" id="3.20.20.80">
    <property type="entry name" value="Glycosidases"/>
    <property type="match status" value="1"/>
</dbReference>
<dbReference type="PANTHER" id="PTHR31297">
    <property type="entry name" value="GLUCAN ENDO-1,6-BETA-GLUCOSIDASE B"/>
    <property type="match status" value="1"/>
</dbReference>
<evidence type="ECO:0000313" key="12">
    <source>
        <dbReference type="EMBL" id="KAF2873031.1"/>
    </source>
</evidence>
<gene>
    <name evidence="12" type="ORF">BDV95DRAFT_627819</name>
</gene>
<evidence type="ECO:0000256" key="9">
    <source>
        <dbReference type="RuleBase" id="RU361153"/>
    </source>
</evidence>
<dbReference type="EMBL" id="JAADJZ010000008">
    <property type="protein sequence ID" value="KAF2873031.1"/>
    <property type="molecule type" value="Genomic_DNA"/>
</dbReference>
<dbReference type="GO" id="GO:0071555">
    <property type="term" value="P:cell wall organization"/>
    <property type="evidence" value="ECO:0007669"/>
    <property type="project" value="UniProtKB-KW"/>
</dbReference>
<proteinExistence type="inferred from homology"/>
<protein>
    <submittedName>
        <fullName evidence="12">Glycoside hydrolase superfamily</fullName>
    </submittedName>
</protein>
<feature type="domain" description="Carbohydrate binding X2" evidence="11">
    <location>
        <begin position="363"/>
        <end position="452"/>
    </location>
</feature>
<evidence type="ECO:0000256" key="3">
    <source>
        <dbReference type="ARBA" id="ARBA00022801"/>
    </source>
</evidence>
<dbReference type="SUPFAM" id="SSF51445">
    <property type="entry name" value="(Trans)glycosidases"/>
    <property type="match status" value="1"/>
</dbReference>
<dbReference type="UniPathway" id="UPA00164"/>
<dbReference type="GO" id="GO:0008422">
    <property type="term" value="F:beta-glucosidase activity"/>
    <property type="evidence" value="ECO:0007669"/>
    <property type="project" value="TreeGrafter"/>
</dbReference>
<dbReference type="InterPro" id="IPR001547">
    <property type="entry name" value="Glyco_hydro_5"/>
</dbReference>
<keyword evidence="3 9" id="KW-0378">Hydrolase</keyword>
<comment type="similarity">
    <text evidence="1 9">Belongs to the glycosyl hydrolase 5 (cellulase A) family.</text>
</comment>
<dbReference type="Gene3D" id="2.60.40.10">
    <property type="entry name" value="Immunoglobulins"/>
    <property type="match status" value="1"/>
</dbReference>
<keyword evidence="8" id="KW-0624">Polysaccharide degradation</keyword>